<comment type="caution">
    <text evidence="6">The sequence shown here is derived from an EMBL/GenBank/DDBJ whole genome shotgun (WGS) entry which is preliminary data.</text>
</comment>
<dbReference type="InterPro" id="IPR011663">
    <property type="entry name" value="UTRA"/>
</dbReference>
<proteinExistence type="predicted"/>
<dbReference type="EMBL" id="RYZS01000001">
    <property type="protein sequence ID" value="RVU96470.1"/>
    <property type="molecule type" value="Genomic_DNA"/>
</dbReference>
<dbReference type="InterPro" id="IPR000524">
    <property type="entry name" value="Tscrpt_reg_HTH_GntR"/>
</dbReference>
<accession>A0A2N8PYT9</accession>
<dbReference type="Pfam" id="PF00392">
    <property type="entry name" value="GntR"/>
    <property type="match status" value="1"/>
</dbReference>
<dbReference type="Proteomes" id="UP001264335">
    <property type="component" value="Unassembled WGS sequence"/>
</dbReference>
<protein>
    <submittedName>
        <fullName evidence="6">GntR family transcriptional regulator</fullName>
    </submittedName>
</protein>
<dbReference type="Gene3D" id="3.40.1410.10">
    <property type="entry name" value="Chorismate lyase-like"/>
    <property type="match status" value="1"/>
</dbReference>
<reference evidence="6 7" key="1">
    <citation type="submission" date="2018-12" db="EMBL/GenBank/DDBJ databases">
        <title>A novel vanA-carrying plasmid in a clinical isolate of Enterococcus avium.</title>
        <authorList>
            <person name="Bernasconi O.J."/>
            <person name="Luzzaro F."/>
            <person name="Endimiani A."/>
        </authorList>
    </citation>
    <scope>NUCLEOTIDE SEQUENCE [LARGE SCALE GENOMIC DNA]</scope>
    <source>
        <strain evidence="6 7">LC0559/18</strain>
    </source>
</reference>
<sequence length="244" mass="28037">MEIDKNSLVPIYEQVMDYIKKKIEKGEWKKGDKISTEKDLMELFDVSRGTIKKAISLLVEEKVLTQKQGKGTFVIDENISFPLAEGLISFSESMKSQGIDFETELINLEKKKADEKIAEQLKINVGDDYLFIERTRTVHDEVVMFIQNNINIQLAPNIDTADYAHESLFNIVEKYSEHKVAYSETSFAAVPSTKTISELLHIEENSPLLYQEQLVHLEDDSIIELGRVWLKSNKFYVGSILQRL</sequence>
<dbReference type="SUPFAM" id="SSF46785">
    <property type="entry name" value="Winged helix' DNA-binding domain"/>
    <property type="match status" value="1"/>
</dbReference>
<dbReference type="InterPro" id="IPR050679">
    <property type="entry name" value="Bact_HTH_transcr_reg"/>
</dbReference>
<dbReference type="SMART" id="SM00345">
    <property type="entry name" value="HTH_GNTR"/>
    <property type="match status" value="1"/>
</dbReference>
<dbReference type="SUPFAM" id="SSF64288">
    <property type="entry name" value="Chorismate lyase-like"/>
    <property type="match status" value="1"/>
</dbReference>
<evidence type="ECO:0000313" key="6">
    <source>
        <dbReference type="EMBL" id="RVU96470.1"/>
    </source>
</evidence>
<dbReference type="FunFam" id="1.10.10.10:FF:000079">
    <property type="entry name" value="GntR family transcriptional regulator"/>
    <property type="match status" value="1"/>
</dbReference>
<dbReference type="Proteomes" id="UP000288388">
    <property type="component" value="Unassembled WGS sequence"/>
</dbReference>
<dbReference type="RefSeq" id="WP_016179715.1">
    <property type="nucleotide sequence ID" value="NZ_CAAKOC010000173.1"/>
</dbReference>
<dbReference type="Pfam" id="PF07702">
    <property type="entry name" value="UTRA"/>
    <property type="match status" value="1"/>
</dbReference>
<keyword evidence="2" id="KW-0238">DNA-binding</keyword>
<dbReference type="InterPro" id="IPR036390">
    <property type="entry name" value="WH_DNA-bd_sf"/>
</dbReference>
<feature type="domain" description="HTH gntR-type" evidence="4">
    <location>
        <begin position="9"/>
        <end position="77"/>
    </location>
</feature>
<evidence type="ECO:0000259" key="4">
    <source>
        <dbReference type="PROSITE" id="PS50949"/>
    </source>
</evidence>
<dbReference type="PROSITE" id="PS50949">
    <property type="entry name" value="HTH_GNTR"/>
    <property type="match status" value="1"/>
</dbReference>
<evidence type="ECO:0000313" key="7">
    <source>
        <dbReference type="Proteomes" id="UP000288388"/>
    </source>
</evidence>
<evidence type="ECO:0000256" key="3">
    <source>
        <dbReference type="ARBA" id="ARBA00023163"/>
    </source>
</evidence>
<dbReference type="CDD" id="cd07377">
    <property type="entry name" value="WHTH_GntR"/>
    <property type="match status" value="1"/>
</dbReference>
<dbReference type="AlphaFoldDB" id="A0A2N8PYT9"/>
<dbReference type="InterPro" id="IPR028978">
    <property type="entry name" value="Chorismate_lyase_/UTRA_dom_sf"/>
</dbReference>
<gene>
    <name evidence="6" type="ORF">EK398_17440</name>
    <name evidence="5" type="ORF">P7D79_15705</name>
</gene>
<keyword evidence="1" id="KW-0805">Transcription regulation</keyword>
<evidence type="ECO:0000313" key="5">
    <source>
        <dbReference type="EMBL" id="MDT2515672.1"/>
    </source>
</evidence>
<dbReference type="PANTHER" id="PTHR44846:SF1">
    <property type="entry name" value="MANNOSYL-D-GLYCERATE TRANSPORT_METABOLISM SYSTEM REPRESSOR MNGR-RELATED"/>
    <property type="match status" value="1"/>
</dbReference>
<evidence type="ECO:0000256" key="1">
    <source>
        <dbReference type="ARBA" id="ARBA00023015"/>
    </source>
</evidence>
<reference evidence="5 8" key="2">
    <citation type="submission" date="2023-03" db="EMBL/GenBank/DDBJ databases">
        <authorList>
            <person name="Shen W."/>
            <person name="Cai J."/>
        </authorList>
    </citation>
    <scope>NUCLEOTIDE SEQUENCE [LARGE SCALE GENOMIC DNA]</scope>
    <source>
        <strain evidence="5 8">Y2</strain>
    </source>
</reference>
<dbReference type="PANTHER" id="PTHR44846">
    <property type="entry name" value="MANNOSYL-D-GLYCERATE TRANSPORT/METABOLISM SYSTEM REPRESSOR MNGR-RELATED"/>
    <property type="match status" value="1"/>
</dbReference>
<dbReference type="GO" id="GO:0003700">
    <property type="term" value="F:DNA-binding transcription factor activity"/>
    <property type="evidence" value="ECO:0007669"/>
    <property type="project" value="InterPro"/>
</dbReference>
<dbReference type="GO" id="GO:0045892">
    <property type="term" value="P:negative regulation of DNA-templated transcription"/>
    <property type="evidence" value="ECO:0007669"/>
    <property type="project" value="TreeGrafter"/>
</dbReference>
<name>A0A2N8PYT9_ENTAV</name>
<evidence type="ECO:0000313" key="8">
    <source>
        <dbReference type="Proteomes" id="UP001264335"/>
    </source>
</evidence>
<dbReference type="SMART" id="SM00866">
    <property type="entry name" value="UTRA"/>
    <property type="match status" value="1"/>
</dbReference>
<dbReference type="InterPro" id="IPR036388">
    <property type="entry name" value="WH-like_DNA-bd_sf"/>
</dbReference>
<evidence type="ECO:0000256" key="2">
    <source>
        <dbReference type="ARBA" id="ARBA00023125"/>
    </source>
</evidence>
<dbReference type="EMBL" id="JARPWY010000050">
    <property type="protein sequence ID" value="MDT2515672.1"/>
    <property type="molecule type" value="Genomic_DNA"/>
</dbReference>
<keyword evidence="3" id="KW-0804">Transcription</keyword>
<organism evidence="6 7">
    <name type="scientific">Enterococcus avium</name>
    <name type="common">Streptococcus avium</name>
    <dbReference type="NCBI Taxonomy" id="33945"/>
    <lineage>
        <taxon>Bacteria</taxon>
        <taxon>Bacillati</taxon>
        <taxon>Bacillota</taxon>
        <taxon>Bacilli</taxon>
        <taxon>Lactobacillales</taxon>
        <taxon>Enterococcaceae</taxon>
        <taxon>Enterococcus</taxon>
    </lineage>
</organism>
<dbReference type="Gene3D" id="1.10.10.10">
    <property type="entry name" value="Winged helix-like DNA-binding domain superfamily/Winged helix DNA-binding domain"/>
    <property type="match status" value="1"/>
</dbReference>
<dbReference type="GO" id="GO:0003677">
    <property type="term" value="F:DNA binding"/>
    <property type="evidence" value="ECO:0007669"/>
    <property type="project" value="UniProtKB-KW"/>
</dbReference>